<organism evidence="1 3">
    <name type="scientific">Enterocloster clostridioformis</name>
    <dbReference type="NCBI Taxonomy" id="1531"/>
    <lineage>
        <taxon>Bacteria</taxon>
        <taxon>Bacillati</taxon>
        <taxon>Bacillota</taxon>
        <taxon>Clostridia</taxon>
        <taxon>Lachnospirales</taxon>
        <taxon>Lachnospiraceae</taxon>
        <taxon>Enterocloster</taxon>
    </lineage>
</organism>
<proteinExistence type="predicted"/>
<reference evidence="2 4" key="2">
    <citation type="submission" date="2018-06" db="EMBL/GenBank/DDBJ databases">
        <authorList>
            <consortium name="Pathogen Informatics"/>
            <person name="Doyle S."/>
        </authorList>
    </citation>
    <scope>NUCLEOTIDE SEQUENCE [LARGE SCALE GENOMIC DNA]</scope>
    <source>
        <strain evidence="2 4">NCTC11224</strain>
    </source>
</reference>
<gene>
    <name evidence="1" type="ORF">ERS852480_00017</name>
    <name evidence="2" type="ORF">NCTC11224_02146</name>
</gene>
<evidence type="ECO:0008006" key="5">
    <source>
        <dbReference type="Google" id="ProtNLM"/>
    </source>
</evidence>
<dbReference type="Pfam" id="PF16162">
    <property type="entry name" value="KwaB"/>
    <property type="match status" value="1"/>
</dbReference>
<evidence type="ECO:0000313" key="3">
    <source>
        <dbReference type="Proteomes" id="UP000095512"/>
    </source>
</evidence>
<evidence type="ECO:0000313" key="4">
    <source>
        <dbReference type="Proteomes" id="UP000251853"/>
    </source>
</evidence>
<dbReference type="RefSeq" id="WP_022202851.1">
    <property type="nucleotide sequence ID" value="NZ_CAUDZF010000064.1"/>
</dbReference>
<name>A0A174A9E2_9FIRM</name>
<dbReference type="Proteomes" id="UP000095512">
    <property type="component" value="Unassembled WGS sequence"/>
</dbReference>
<dbReference type="Proteomes" id="UP000251853">
    <property type="component" value="Unassembled WGS sequence"/>
</dbReference>
<keyword evidence="4" id="KW-1185">Reference proteome</keyword>
<dbReference type="EMBL" id="CZAB01000001">
    <property type="protein sequence ID" value="CUN85272.1"/>
    <property type="molecule type" value="Genomic_DNA"/>
</dbReference>
<reference evidence="1 3" key="1">
    <citation type="submission" date="2015-09" db="EMBL/GenBank/DDBJ databases">
        <authorList>
            <consortium name="Pathogen Informatics"/>
        </authorList>
    </citation>
    <scope>NUCLEOTIDE SEQUENCE [LARGE SCALE GENOMIC DNA]</scope>
    <source>
        <strain evidence="1 3">2789STDY5834865</strain>
    </source>
</reference>
<dbReference type="EMBL" id="UAVW01000009">
    <property type="protein sequence ID" value="SQB10806.1"/>
    <property type="molecule type" value="Genomic_DNA"/>
</dbReference>
<evidence type="ECO:0000313" key="2">
    <source>
        <dbReference type="EMBL" id="SQB10806.1"/>
    </source>
</evidence>
<sequence length="350" mass="40916">MENQREHREHGKKDVAEKTSKEIIVNSLAELFADDEFGFDMFIMMKTRNPPIKHFTFYEGPTGRENDFKHKVQNSIVKSIRELYLDDEAEYAMAEQAGGNQNIFYIIKQDDDYKPFELLNTPEEQMGPFCMDDRDKADAILFRFRRGLHSIWAYQYILPATIPNKKNQHFFARILDTEQTDCFVEMPEQLFVITRKVDLLIIGDTIVTKDIGLMQRHFGFNDFIKASAKKAVSDISDIRLVINCEKLTAYIERNQTKYSRKMMRIKHYHVVEKTAEELIQRVNTVPRWQGVFDIRGGQIYLHTFRDVENLIDLFDERYTVSLVTGDEFDTDVKRLVVPGGKDGEGLKRQG</sequence>
<evidence type="ECO:0000313" key="1">
    <source>
        <dbReference type="EMBL" id="CUN85272.1"/>
    </source>
</evidence>
<dbReference type="AlphaFoldDB" id="A0A174A9E2"/>
<dbReference type="InterPro" id="IPR032359">
    <property type="entry name" value="KwaB-like"/>
</dbReference>
<protein>
    <recommendedName>
        <fullName evidence="5">DUF4868 domain-containing protein</fullName>
    </recommendedName>
</protein>
<accession>A0A174A9E2</accession>